<feature type="transmembrane region" description="Helical" evidence="9">
    <location>
        <begin position="188"/>
        <end position="213"/>
    </location>
</feature>
<evidence type="ECO:0000256" key="5">
    <source>
        <dbReference type="ARBA" id="ARBA00022692"/>
    </source>
</evidence>
<feature type="transmembrane region" description="Helical" evidence="9">
    <location>
        <begin position="76"/>
        <end position="98"/>
    </location>
</feature>
<evidence type="ECO:0000256" key="2">
    <source>
        <dbReference type="ARBA" id="ARBA00009137"/>
    </source>
</evidence>
<reference evidence="10" key="1">
    <citation type="journal article" date="2014" name="Genome Biol. Evol.">
        <title>Pangenome evidence for extensive interdomain horizontal transfer affecting lineage core and shell genes in uncultured planktonic thaumarchaeota and euryarchaeota.</title>
        <authorList>
            <person name="Deschamps P."/>
            <person name="Zivanovic Y."/>
            <person name="Moreira D."/>
            <person name="Rodriguez-Valera F."/>
            <person name="Lopez-Garcia P."/>
        </authorList>
    </citation>
    <scope>NUCLEOTIDE SEQUENCE</scope>
</reference>
<evidence type="ECO:0000313" key="10">
    <source>
        <dbReference type="EMBL" id="AIF06747.1"/>
    </source>
</evidence>
<dbReference type="AlphaFoldDB" id="A0A075GWV0"/>
<comment type="subcellular location">
    <subcellularLocation>
        <location evidence="1">Cell membrane</location>
        <topology evidence="1">Multi-pass membrane protein</topology>
    </subcellularLocation>
</comment>
<dbReference type="PANTHER" id="PTHR32024">
    <property type="entry name" value="TRK SYSTEM POTASSIUM UPTAKE PROTEIN TRKG-RELATED"/>
    <property type="match status" value="1"/>
</dbReference>
<evidence type="ECO:0000256" key="4">
    <source>
        <dbReference type="ARBA" id="ARBA00022475"/>
    </source>
</evidence>
<sequence>MKLDKAKKVASRVSEILEIFSYFNLIPAIIPLLFFGIEELHTSIYFIVQGIGMLIISMLLKNFAGEENLEELPFHYNVVAIFSGWILVPLLSSFVYIMSGLSPLDAYFESLSAWTTTGFTVYSNLAEVPPQIIFWRSFEQWIGGLGIVAFVFFLLEQNTNLFSFSKAEGRTEFIKPTMKGTLKTILKIYLIFTFIGTALLSFTGLDLFTSLNITMTAIPTGGFIPTETLNLDLIQTGILILMMIFGATPFFIHYNTIKGKFGLLKQYRPLHLMILFIGIIALLGMFNNVDSVNAVFHAVSAMTNAGFSTIELNSNLGSYFYGLIILMLVGGCLGSTAGAIKIDRILILIKGIKWKIEKALNPPNAIVIERFMNYTIKDEHITNAAIVLILHLSLFVVSSFILDSYVGDISNSMFEVASAMGNVGLSTGIINAALPDVYKILFMFLMVVGRLEVLTFFIFLGALYKATR</sequence>
<keyword evidence="5 9" id="KW-0812">Transmembrane</keyword>
<feature type="transmembrane region" description="Helical" evidence="9">
    <location>
        <begin position="319"/>
        <end position="340"/>
    </location>
</feature>
<feature type="transmembrane region" description="Helical" evidence="9">
    <location>
        <begin position="381"/>
        <end position="402"/>
    </location>
</feature>
<evidence type="ECO:0000256" key="9">
    <source>
        <dbReference type="SAM" id="Phobius"/>
    </source>
</evidence>
<evidence type="ECO:0000256" key="8">
    <source>
        <dbReference type="ARBA" id="ARBA00023136"/>
    </source>
</evidence>
<feature type="transmembrane region" description="Helical" evidence="9">
    <location>
        <begin position="269"/>
        <end position="286"/>
    </location>
</feature>
<keyword evidence="7" id="KW-0406">Ion transport</keyword>
<dbReference type="GO" id="GO:0005886">
    <property type="term" value="C:plasma membrane"/>
    <property type="evidence" value="ECO:0007669"/>
    <property type="project" value="UniProtKB-SubCell"/>
</dbReference>
<evidence type="ECO:0000256" key="6">
    <source>
        <dbReference type="ARBA" id="ARBA00022989"/>
    </source>
</evidence>
<gene>
    <name evidence="10" type="primary">trkH</name>
</gene>
<dbReference type="GO" id="GO:0008324">
    <property type="term" value="F:monoatomic cation transmembrane transporter activity"/>
    <property type="evidence" value="ECO:0007669"/>
    <property type="project" value="InterPro"/>
</dbReference>
<dbReference type="PANTHER" id="PTHR32024:SF2">
    <property type="entry name" value="TRK SYSTEM POTASSIUM UPTAKE PROTEIN TRKG-RELATED"/>
    <property type="match status" value="1"/>
</dbReference>
<comment type="similarity">
    <text evidence="2">Belongs to the TrkH potassium transport family.</text>
</comment>
<dbReference type="GO" id="GO:0030001">
    <property type="term" value="P:metal ion transport"/>
    <property type="evidence" value="ECO:0007669"/>
    <property type="project" value="UniProtKB-ARBA"/>
</dbReference>
<evidence type="ECO:0000256" key="1">
    <source>
        <dbReference type="ARBA" id="ARBA00004651"/>
    </source>
</evidence>
<evidence type="ECO:0000256" key="7">
    <source>
        <dbReference type="ARBA" id="ARBA00023065"/>
    </source>
</evidence>
<keyword evidence="8 9" id="KW-0472">Membrane</keyword>
<keyword evidence="4" id="KW-1003">Cell membrane</keyword>
<feature type="transmembrane region" description="Helical" evidence="9">
    <location>
        <begin position="20"/>
        <end position="37"/>
    </location>
</feature>
<dbReference type="Pfam" id="PF02386">
    <property type="entry name" value="TrkH"/>
    <property type="match status" value="2"/>
</dbReference>
<accession>A0A075GWV0</accession>
<protein>
    <submittedName>
        <fullName evidence="10">Potassium transporter (TrkH)</fullName>
    </submittedName>
</protein>
<feature type="transmembrane region" description="Helical" evidence="9">
    <location>
        <begin position="233"/>
        <end position="257"/>
    </location>
</feature>
<feature type="transmembrane region" description="Helical" evidence="9">
    <location>
        <begin position="43"/>
        <end position="64"/>
    </location>
</feature>
<proteinExistence type="inferred from homology"/>
<dbReference type="EMBL" id="KF900780">
    <property type="protein sequence ID" value="AIF06747.1"/>
    <property type="molecule type" value="Genomic_DNA"/>
</dbReference>
<keyword evidence="6 9" id="KW-1133">Transmembrane helix</keyword>
<feature type="transmembrane region" description="Helical" evidence="9">
    <location>
        <begin position="138"/>
        <end position="155"/>
    </location>
</feature>
<keyword evidence="3" id="KW-0813">Transport</keyword>
<dbReference type="InterPro" id="IPR003445">
    <property type="entry name" value="Cat_transpt"/>
</dbReference>
<evidence type="ECO:0000256" key="3">
    <source>
        <dbReference type="ARBA" id="ARBA00022448"/>
    </source>
</evidence>
<organism evidence="10">
    <name type="scientific">uncultured marine group II/III euryarchaeote KM3_195_B08</name>
    <dbReference type="NCBI Taxonomy" id="1457970"/>
    <lineage>
        <taxon>Archaea</taxon>
        <taxon>Methanobacteriati</taxon>
        <taxon>Methanobacteriota</taxon>
        <taxon>environmental samples</taxon>
    </lineage>
</organism>
<feature type="transmembrane region" description="Helical" evidence="9">
    <location>
        <begin position="440"/>
        <end position="464"/>
    </location>
</feature>
<name>A0A075GWV0_9EURY</name>